<evidence type="ECO:0000313" key="1">
    <source>
        <dbReference type="EnsemblMetazoa" id="tetur05g01160.1"/>
    </source>
</evidence>
<dbReference type="EMBL" id="CAEY01001564">
    <property type="status" value="NOT_ANNOTATED_CDS"/>
    <property type="molecule type" value="Genomic_DNA"/>
</dbReference>
<proteinExistence type="predicted"/>
<dbReference type="Proteomes" id="UP000015104">
    <property type="component" value="Unassembled WGS sequence"/>
</dbReference>
<evidence type="ECO:0000313" key="2">
    <source>
        <dbReference type="Proteomes" id="UP000015104"/>
    </source>
</evidence>
<dbReference type="EnsemblMetazoa" id="tetur05g01160.1">
    <property type="protein sequence ID" value="tetur05g01160.1"/>
    <property type="gene ID" value="tetur05g01160"/>
</dbReference>
<reference evidence="1" key="2">
    <citation type="submission" date="2015-06" db="UniProtKB">
        <authorList>
            <consortium name="EnsemblMetazoa"/>
        </authorList>
    </citation>
    <scope>IDENTIFICATION</scope>
</reference>
<sequence length="341" mass="38662">MAQLVGNTCYQSKDTCNGSCLTKTYNYQNLASVTFTAKQEDGINYFSIILTGYNIKENEYQQVSVVIDGDPGNNTYSCERNSSGETGSYYTHSFVQHTAGSTLYRDNILYCFWTMSRTTSSWPKRSDGSSLDLEIHSNHKILLTNGDISFLVSKNTKDLPIHRLNFLKCCNDVYGNDKVQLFVRQTNNANEFTLQLNKDNFFMPSFISIAFNASDESILAFVWTVQGPTIYATLQMKYVGLAPIQSQILYNYSWSSVVYFWSIPIVVKGLTEDYDTRKRVYDLKIILDLRLVYSKRKMALTSLATIHIASDTTRQNQLSEGPKKLIKKAPKGADNIMDKTA</sequence>
<organism evidence="1 2">
    <name type="scientific">Tetranychus urticae</name>
    <name type="common">Two-spotted spider mite</name>
    <dbReference type="NCBI Taxonomy" id="32264"/>
    <lineage>
        <taxon>Eukaryota</taxon>
        <taxon>Metazoa</taxon>
        <taxon>Ecdysozoa</taxon>
        <taxon>Arthropoda</taxon>
        <taxon>Chelicerata</taxon>
        <taxon>Arachnida</taxon>
        <taxon>Acari</taxon>
        <taxon>Acariformes</taxon>
        <taxon>Trombidiformes</taxon>
        <taxon>Prostigmata</taxon>
        <taxon>Eleutherengona</taxon>
        <taxon>Raphignathae</taxon>
        <taxon>Tetranychoidea</taxon>
        <taxon>Tetranychidae</taxon>
        <taxon>Tetranychus</taxon>
    </lineage>
</organism>
<reference evidence="2" key="1">
    <citation type="submission" date="2011-08" db="EMBL/GenBank/DDBJ databases">
        <authorList>
            <person name="Rombauts S."/>
        </authorList>
    </citation>
    <scope>NUCLEOTIDE SEQUENCE</scope>
    <source>
        <strain evidence="2">London</strain>
    </source>
</reference>
<name>T1K432_TETUR</name>
<keyword evidence="2" id="KW-1185">Reference proteome</keyword>
<accession>T1K432</accession>
<dbReference type="AlphaFoldDB" id="T1K432"/>
<dbReference type="HOGENOM" id="CLU_061269_1_0_1"/>
<protein>
    <submittedName>
        <fullName evidence="1">Uncharacterized protein</fullName>
    </submittedName>
</protein>